<name>A0A7S4DX29_9EUKA</name>
<proteinExistence type="predicted"/>
<feature type="region of interest" description="Disordered" evidence="1">
    <location>
        <begin position="229"/>
        <end position="253"/>
    </location>
</feature>
<protein>
    <submittedName>
        <fullName evidence="2">Uncharacterized protein</fullName>
    </submittedName>
</protein>
<organism evidence="2">
    <name type="scientific">Lotharella globosa</name>
    <dbReference type="NCBI Taxonomy" id="91324"/>
    <lineage>
        <taxon>Eukaryota</taxon>
        <taxon>Sar</taxon>
        <taxon>Rhizaria</taxon>
        <taxon>Cercozoa</taxon>
        <taxon>Chlorarachniophyceae</taxon>
        <taxon>Lotharella</taxon>
    </lineage>
</organism>
<dbReference type="EMBL" id="HBIV01039272">
    <property type="protein sequence ID" value="CAE0676070.1"/>
    <property type="molecule type" value="Transcribed_RNA"/>
</dbReference>
<dbReference type="Gene3D" id="3.90.1140.10">
    <property type="entry name" value="Cyclic phosphodiesterase"/>
    <property type="match status" value="1"/>
</dbReference>
<accession>A0A7S4DX29</accession>
<sequence length="455" mass="50503">MSRPLRLFVGLPIPSDVRSSIQNRFVEAEEVPEFVAWTPSPNIHSTLCFIGSTPPNVFPKLVAELSAVRDRHRQLVPMRVHIAGVAPSLDRNRVPRTMRLVLGFNDKSHRERFDQMRMDIAKAVHRAGCPVGGLTDDDSVRTSAGHLTLCRLTRTATAEAKVEWSKRFVSRHGAWAGQEEGTEAWAWPVSEFVVYVSSRGKYSPLLSQDRKSKAVFNILLDSKSEAASLATKPANARSPGQQRRGQKGGRGGTGDAILCDLGGDALEDANKIIEQALLKETEGASSKSRKRRLHVTIALRVSMAARSDEAVRRVLSVVKGGPVNTRMLRANVQRNPKGDPYSVNIILDDEDGESSILKLKKAFLMPSGCQCDLTRDDTKSRGRCRCPECARCRVHDRYYPRTGHITMVSVREAPDLFKDETRLGELLKRLNAVVEGKKAHATSIRFPDNELKLAR</sequence>
<dbReference type="AlphaFoldDB" id="A0A7S4DX29"/>
<dbReference type="InterPro" id="IPR009097">
    <property type="entry name" value="Cyclic_Pdiesterase"/>
</dbReference>
<dbReference type="SUPFAM" id="SSF55144">
    <property type="entry name" value="LigT-like"/>
    <property type="match status" value="1"/>
</dbReference>
<reference evidence="2" key="1">
    <citation type="submission" date="2021-01" db="EMBL/GenBank/DDBJ databases">
        <authorList>
            <person name="Corre E."/>
            <person name="Pelletier E."/>
            <person name="Niang G."/>
            <person name="Scheremetjew M."/>
            <person name="Finn R."/>
            <person name="Kale V."/>
            <person name="Holt S."/>
            <person name="Cochrane G."/>
            <person name="Meng A."/>
            <person name="Brown T."/>
            <person name="Cohen L."/>
        </authorList>
    </citation>
    <scope>NUCLEOTIDE SEQUENCE</scope>
    <source>
        <strain evidence="2">CCCM811</strain>
    </source>
</reference>
<evidence type="ECO:0000256" key="1">
    <source>
        <dbReference type="SAM" id="MobiDB-lite"/>
    </source>
</evidence>
<evidence type="ECO:0000313" key="2">
    <source>
        <dbReference type="EMBL" id="CAE0676070.1"/>
    </source>
</evidence>
<gene>
    <name evidence="2" type="ORF">LGLO00237_LOCUS27848</name>
</gene>